<evidence type="ECO:0000259" key="18">
    <source>
        <dbReference type="PROSITE" id="PS50924"/>
    </source>
</evidence>
<dbReference type="InterPro" id="IPR036890">
    <property type="entry name" value="HATPase_C_sf"/>
</dbReference>
<dbReference type="SMART" id="SM00388">
    <property type="entry name" value="HisKA"/>
    <property type="match status" value="1"/>
</dbReference>
<dbReference type="InterPro" id="IPR036641">
    <property type="entry name" value="HPT_dom_sf"/>
</dbReference>
<keyword evidence="7" id="KW-0547">Nucleotide-binding</keyword>
<name>A0ABQ2Q6P8_9GAMM</name>
<evidence type="ECO:0000313" key="20">
    <source>
        <dbReference type="Proteomes" id="UP000654367"/>
    </source>
</evidence>
<comment type="catalytic activity">
    <reaction evidence="1">
        <text>ATP + protein L-histidine = ADP + protein N-phospho-L-histidine.</text>
        <dbReference type="EC" id="2.7.13.3"/>
    </reaction>
</comment>
<dbReference type="PRINTS" id="PR00344">
    <property type="entry name" value="BCTRLSENSOR"/>
</dbReference>
<evidence type="ECO:0000256" key="6">
    <source>
        <dbReference type="ARBA" id="ARBA00022692"/>
    </source>
</evidence>
<dbReference type="Gene3D" id="3.30.450.20">
    <property type="entry name" value="PAS domain"/>
    <property type="match status" value="2"/>
</dbReference>
<dbReference type="Proteomes" id="UP000654367">
    <property type="component" value="Unassembled WGS sequence"/>
</dbReference>
<dbReference type="Gene3D" id="3.40.50.2300">
    <property type="match status" value="1"/>
</dbReference>
<evidence type="ECO:0000256" key="2">
    <source>
        <dbReference type="ARBA" id="ARBA00004651"/>
    </source>
</evidence>
<dbReference type="SUPFAM" id="SSF55785">
    <property type="entry name" value="PYP-like sensor domain (PAS domain)"/>
    <property type="match status" value="2"/>
</dbReference>
<dbReference type="InterPro" id="IPR001789">
    <property type="entry name" value="Sig_transdc_resp-reg_receiver"/>
</dbReference>
<dbReference type="PANTHER" id="PTHR45339:SF1">
    <property type="entry name" value="HYBRID SIGNAL TRANSDUCTION HISTIDINE KINASE J"/>
    <property type="match status" value="1"/>
</dbReference>
<dbReference type="SUPFAM" id="SSF55874">
    <property type="entry name" value="ATPase domain of HSP90 chaperone/DNA topoisomerase II/histidine kinase"/>
    <property type="match status" value="1"/>
</dbReference>
<dbReference type="PANTHER" id="PTHR45339">
    <property type="entry name" value="HYBRID SIGNAL TRANSDUCTION HISTIDINE KINASE J"/>
    <property type="match status" value="1"/>
</dbReference>
<dbReference type="InterPro" id="IPR000014">
    <property type="entry name" value="PAS"/>
</dbReference>
<feature type="transmembrane region" description="Helical" evidence="13">
    <location>
        <begin position="156"/>
        <end position="176"/>
    </location>
</feature>
<evidence type="ECO:0000256" key="3">
    <source>
        <dbReference type="ARBA" id="ARBA00012438"/>
    </source>
</evidence>
<dbReference type="Pfam" id="PF01627">
    <property type="entry name" value="Hpt"/>
    <property type="match status" value="1"/>
</dbReference>
<dbReference type="CDD" id="cd00130">
    <property type="entry name" value="PAS"/>
    <property type="match status" value="2"/>
</dbReference>
<evidence type="ECO:0000256" key="8">
    <source>
        <dbReference type="ARBA" id="ARBA00022840"/>
    </source>
</evidence>
<proteinExistence type="predicted"/>
<dbReference type="SMART" id="SM00091">
    <property type="entry name" value="PAS"/>
    <property type="match status" value="2"/>
</dbReference>
<feature type="domain" description="PAS" evidence="16">
    <location>
        <begin position="425"/>
        <end position="464"/>
    </location>
</feature>
<feature type="domain" description="PAC" evidence="17">
    <location>
        <begin position="474"/>
        <end position="531"/>
    </location>
</feature>
<dbReference type="CDD" id="cd17546">
    <property type="entry name" value="REC_hyHK_CKI1_RcsC-like"/>
    <property type="match status" value="1"/>
</dbReference>
<feature type="domain" description="Response regulatory" evidence="15">
    <location>
        <begin position="787"/>
        <end position="906"/>
    </location>
</feature>
<feature type="transmembrane region" description="Helical" evidence="13">
    <location>
        <begin position="123"/>
        <end position="141"/>
    </location>
</feature>
<evidence type="ECO:0000313" key="19">
    <source>
        <dbReference type="EMBL" id="GGP56290.1"/>
    </source>
</evidence>
<dbReference type="Gene3D" id="1.10.287.130">
    <property type="match status" value="1"/>
</dbReference>
<feature type="transmembrane region" description="Helical" evidence="13">
    <location>
        <begin position="16"/>
        <end position="39"/>
    </location>
</feature>
<evidence type="ECO:0000256" key="13">
    <source>
        <dbReference type="PROSITE-ProRule" id="PRU00244"/>
    </source>
</evidence>
<keyword evidence="11 13" id="KW-0472">Membrane</keyword>
<evidence type="ECO:0000256" key="9">
    <source>
        <dbReference type="ARBA" id="ARBA00022989"/>
    </source>
</evidence>
<evidence type="ECO:0000259" key="14">
    <source>
        <dbReference type="PROSITE" id="PS50109"/>
    </source>
</evidence>
<dbReference type="InterPro" id="IPR008207">
    <property type="entry name" value="Sig_transdc_His_kin_Hpt_dom"/>
</dbReference>
<feature type="transmembrane region" description="Helical" evidence="13">
    <location>
        <begin position="59"/>
        <end position="83"/>
    </location>
</feature>
<accession>A0ABQ2Q6P8</accession>
<dbReference type="SMART" id="SM00448">
    <property type="entry name" value="REC"/>
    <property type="match status" value="1"/>
</dbReference>
<dbReference type="SUPFAM" id="SSF52172">
    <property type="entry name" value="CheY-like"/>
    <property type="match status" value="1"/>
</dbReference>
<evidence type="ECO:0000256" key="11">
    <source>
        <dbReference type="ARBA" id="ARBA00023136"/>
    </source>
</evidence>
<evidence type="ECO:0000256" key="1">
    <source>
        <dbReference type="ARBA" id="ARBA00000085"/>
    </source>
</evidence>
<dbReference type="InterPro" id="IPR011006">
    <property type="entry name" value="CheY-like_superfamily"/>
</dbReference>
<keyword evidence="4" id="KW-1003">Cell membrane</keyword>
<dbReference type="NCBIfam" id="TIGR00229">
    <property type="entry name" value="sensory_box"/>
    <property type="match status" value="2"/>
</dbReference>
<dbReference type="Pfam" id="PF08447">
    <property type="entry name" value="PAS_3"/>
    <property type="match status" value="1"/>
</dbReference>
<dbReference type="InterPro" id="IPR004358">
    <property type="entry name" value="Sig_transdc_His_kin-like_C"/>
</dbReference>
<keyword evidence="10" id="KW-0902">Two-component regulatory system</keyword>
<evidence type="ECO:0000259" key="17">
    <source>
        <dbReference type="PROSITE" id="PS50113"/>
    </source>
</evidence>
<dbReference type="PROSITE" id="PS50112">
    <property type="entry name" value="PAS"/>
    <property type="match status" value="2"/>
</dbReference>
<comment type="subcellular location">
    <subcellularLocation>
        <location evidence="2">Cell membrane</location>
        <topology evidence="2">Multi-pass membrane protein</topology>
    </subcellularLocation>
</comment>
<dbReference type="InterPro" id="IPR013767">
    <property type="entry name" value="PAS_fold"/>
</dbReference>
<keyword evidence="8" id="KW-0067">ATP-binding</keyword>
<dbReference type="Pfam" id="PF03707">
    <property type="entry name" value="MHYT"/>
    <property type="match status" value="3"/>
</dbReference>
<dbReference type="SMART" id="SM00387">
    <property type="entry name" value="HATPase_c"/>
    <property type="match status" value="1"/>
</dbReference>
<evidence type="ECO:0000256" key="10">
    <source>
        <dbReference type="ARBA" id="ARBA00023012"/>
    </source>
</evidence>
<sequence length="1118" mass="123304">MPETLTTLFSVTDESLLIVGNFQPLVVFISIAIAVFASYMAMQVASQATVTVNVVKRHLLLSCGSIALGGGVWSMHFIGMLAFSLCTPVSYNVGITALSFIPSIAASWVALNVIAIHKPRVSHFIVGGVLVGAGIGTMHYVGMSAMEMAPLLRYDLLYFGLSIVVAIVLAIFALWVRFSLNHLGSLRLTELHKNIIAAWVMGCAISAMHYIGMAAARFVRPPGFEFSEQTTMVSLYLGIAVATITMVIILFVLTVNMLIKYQASLHAAKLSEARYRATISTAIDGIITFNDKGQIESGNQAVEHLLGWRLDDICHQNIRQFIPATFIDDFNSYLRSYSDDTLSNQISDGRDVEAIHVNGHTIPVRVSIGHACIEGKSLFVMYISDLRHRIEMQRALIKSEAQFRSLIANIPGIAYRCLNTKNWPMVFISDAVESITGYPASDYLGEQPKRSFYEHVHPDDVEQITHQVTSNKVFILEFRIFNANGDIRWLMGYGTHVDDISVDDIDSNSHWLDGFIMDITQRKELEQSLMIAKDKAEQAASSRAAFLANMSHEIRTPMNAIIGFSDILLDDKLPAAQHKHLHTINQSAKSLLHLLNDVLDSAKLDKGKFELELRDFSVIEEVDSVVSTLWLQASSKGLYLDVNVTPDVAQSYHGAPDRIRQVLTNLIGNAIKFTQEGGVNINVSVKPKSGCIEFAINDTGIGMTQAQLALVFDAFAQADASMNRRFGGTGLGTTISQQLVELMGGKITANSTYGKGSCFKFALPLAAPKQIQPVTEQLSSYAINPLTVLVVDDIQQNIDLLTIVMKRQGHTVITARDGKQALLRMQSDNIDIVLMDVQMPIMDGLTASRLRREQEATQQLTHMPIIALTASVLPEDRIAAMDAGMDGFANKPIDIALLNHEIAQVLKLDININTPETTQNTTEKPQVVNDKKGMNLWGDKATLIKEINGFILKQQHCIAALTQLIIEDNWSAIQAQLHGLKGLAGNLALPQLTRLLTDAERLAMTKSAQDLLATLPNIEHAFSKVSDYIKQQPIASKSVENTQQETCINPVTLKQIINRIRLAAKDNEYNEADLNSLMTSIPSVYRLKCISIQHALDDFEFEQALIELDNLDAHINAQ</sequence>
<keyword evidence="5 12" id="KW-0597">Phosphoprotein</keyword>
<dbReference type="CDD" id="cd16922">
    <property type="entry name" value="HATPase_EvgS-ArcB-TorS-like"/>
    <property type="match status" value="1"/>
</dbReference>
<dbReference type="Pfam" id="PF00989">
    <property type="entry name" value="PAS"/>
    <property type="match status" value="1"/>
</dbReference>
<evidence type="ECO:0000256" key="4">
    <source>
        <dbReference type="ARBA" id="ARBA00022475"/>
    </source>
</evidence>
<dbReference type="InterPro" id="IPR003594">
    <property type="entry name" value="HATPase_dom"/>
</dbReference>
<keyword evidence="20" id="KW-1185">Reference proteome</keyword>
<dbReference type="EMBL" id="BMQV01000022">
    <property type="protein sequence ID" value="GGP56290.1"/>
    <property type="molecule type" value="Genomic_DNA"/>
</dbReference>
<dbReference type="EC" id="2.7.13.3" evidence="3"/>
<protein>
    <recommendedName>
        <fullName evidence="3">histidine kinase</fullName>
        <ecNumber evidence="3">2.7.13.3</ecNumber>
    </recommendedName>
</protein>
<dbReference type="Pfam" id="PF02518">
    <property type="entry name" value="HATPase_c"/>
    <property type="match status" value="1"/>
</dbReference>
<feature type="domain" description="MHYT" evidence="18">
    <location>
        <begin position="22"/>
        <end position="219"/>
    </location>
</feature>
<feature type="transmembrane region" description="Helical" evidence="13">
    <location>
        <begin position="235"/>
        <end position="259"/>
    </location>
</feature>
<dbReference type="Pfam" id="PF00072">
    <property type="entry name" value="Response_reg"/>
    <property type="match status" value="1"/>
</dbReference>
<dbReference type="PROSITE" id="PS50109">
    <property type="entry name" value="HIS_KIN"/>
    <property type="match status" value="1"/>
</dbReference>
<evidence type="ECO:0000259" key="15">
    <source>
        <dbReference type="PROSITE" id="PS50110"/>
    </source>
</evidence>
<evidence type="ECO:0000259" key="16">
    <source>
        <dbReference type="PROSITE" id="PS50112"/>
    </source>
</evidence>
<evidence type="ECO:0000256" key="7">
    <source>
        <dbReference type="ARBA" id="ARBA00022741"/>
    </source>
</evidence>
<dbReference type="RefSeq" id="WP_188920494.1">
    <property type="nucleotide sequence ID" value="NZ_BMQV01000022.1"/>
</dbReference>
<dbReference type="SUPFAM" id="SSF47384">
    <property type="entry name" value="Homodimeric domain of signal transducing histidine kinase"/>
    <property type="match status" value="1"/>
</dbReference>
<dbReference type="InterPro" id="IPR036097">
    <property type="entry name" value="HisK_dim/P_sf"/>
</dbReference>
<dbReference type="SUPFAM" id="SSF47226">
    <property type="entry name" value="Histidine-containing phosphotransfer domain, HPT domain"/>
    <property type="match status" value="1"/>
</dbReference>
<dbReference type="PROSITE" id="PS50110">
    <property type="entry name" value="RESPONSE_REGULATORY"/>
    <property type="match status" value="1"/>
</dbReference>
<dbReference type="Gene3D" id="3.30.565.10">
    <property type="entry name" value="Histidine kinase-like ATPase, C-terminal domain"/>
    <property type="match status" value="1"/>
</dbReference>
<dbReference type="Gene3D" id="1.20.120.160">
    <property type="entry name" value="HPT domain"/>
    <property type="match status" value="1"/>
</dbReference>
<feature type="domain" description="PAS" evidence="16">
    <location>
        <begin position="271"/>
        <end position="313"/>
    </location>
</feature>
<organism evidence="19 20">
    <name type="scientific">Shewanella saliphila</name>
    <dbReference type="NCBI Taxonomy" id="2282698"/>
    <lineage>
        <taxon>Bacteria</taxon>
        <taxon>Pseudomonadati</taxon>
        <taxon>Pseudomonadota</taxon>
        <taxon>Gammaproteobacteria</taxon>
        <taxon>Alteromonadales</taxon>
        <taxon>Shewanellaceae</taxon>
        <taxon>Shewanella</taxon>
    </lineage>
</organism>
<feature type="domain" description="Histidine kinase" evidence="14">
    <location>
        <begin position="549"/>
        <end position="767"/>
    </location>
</feature>
<dbReference type="PROSITE" id="PS50113">
    <property type="entry name" value="PAC"/>
    <property type="match status" value="1"/>
</dbReference>
<feature type="modified residue" description="4-aspartylphosphate" evidence="12">
    <location>
        <position position="836"/>
    </location>
</feature>
<dbReference type="PROSITE" id="PS50924">
    <property type="entry name" value="MHYT"/>
    <property type="match status" value="1"/>
</dbReference>
<feature type="transmembrane region" description="Helical" evidence="13">
    <location>
        <begin position="89"/>
        <end position="111"/>
    </location>
</feature>
<dbReference type="InterPro" id="IPR005467">
    <property type="entry name" value="His_kinase_dom"/>
</dbReference>
<dbReference type="CDD" id="cd00082">
    <property type="entry name" value="HisKA"/>
    <property type="match status" value="1"/>
</dbReference>
<comment type="caution">
    <text evidence="19">The sequence shown here is derived from an EMBL/GenBank/DDBJ whole genome shotgun (WGS) entry which is preliminary data.</text>
</comment>
<keyword evidence="9 13" id="KW-1133">Transmembrane helix</keyword>
<evidence type="ECO:0000256" key="5">
    <source>
        <dbReference type="ARBA" id="ARBA00022553"/>
    </source>
</evidence>
<keyword evidence="6 13" id="KW-0812">Transmembrane</keyword>
<reference evidence="20" key="1">
    <citation type="journal article" date="2019" name="Int. J. Syst. Evol. Microbiol.">
        <title>The Global Catalogue of Microorganisms (GCM) 10K type strain sequencing project: providing services to taxonomists for standard genome sequencing and annotation.</title>
        <authorList>
            <consortium name="The Broad Institute Genomics Platform"/>
            <consortium name="The Broad Institute Genome Sequencing Center for Infectious Disease"/>
            <person name="Wu L."/>
            <person name="Ma J."/>
        </authorList>
    </citation>
    <scope>NUCLEOTIDE SEQUENCE [LARGE SCALE GENOMIC DNA]</scope>
    <source>
        <strain evidence="20">JCM 32304</strain>
    </source>
</reference>
<gene>
    <name evidence="19" type="ORF">GCM10009409_23070</name>
</gene>
<dbReference type="InterPro" id="IPR000700">
    <property type="entry name" value="PAS-assoc_C"/>
</dbReference>
<dbReference type="InterPro" id="IPR005330">
    <property type="entry name" value="MHYT_dom"/>
</dbReference>
<dbReference type="InterPro" id="IPR035965">
    <property type="entry name" value="PAS-like_dom_sf"/>
</dbReference>
<dbReference type="Pfam" id="PF00512">
    <property type="entry name" value="HisKA"/>
    <property type="match status" value="1"/>
</dbReference>
<dbReference type="InterPro" id="IPR013655">
    <property type="entry name" value="PAS_fold_3"/>
</dbReference>
<evidence type="ECO:0000256" key="12">
    <source>
        <dbReference type="PROSITE-ProRule" id="PRU00169"/>
    </source>
</evidence>
<dbReference type="InterPro" id="IPR003661">
    <property type="entry name" value="HisK_dim/P_dom"/>
</dbReference>